<keyword evidence="2" id="KW-1185">Reference proteome</keyword>
<sequence>MFPPCGFFAAGKNCGLISFTELKTLKRDRMLDINGQIRPRAILAFVLFPQLFFDNYSLLSLPQRAPTG</sequence>
<dbReference type="AlphaFoldDB" id="A0A1D1VIK2"/>
<proteinExistence type="predicted"/>
<evidence type="ECO:0000313" key="2">
    <source>
        <dbReference type="Proteomes" id="UP000186922"/>
    </source>
</evidence>
<organism evidence="1 2">
    <name type="scientific">Ramazzottius varieornatus</name>
    <name type="common">Water bear</name>
    <name type="synonym">Tardigrade</name>
    <dbReference type="NCBI Taxonomy" id="947166"/>
    <lineage>
        <taxon>Eukaryota</taxon>
        <taxon>Metazoa</taxon>
        <taxon>Ecdysozoa</taxon>
        <taxon>Tardigrada</taxon>
        <taxon>Eutardigrada</taxon>
        <taxon>Parachela</taxon>
        <taxon>Hypsibioidea</taxon>
        <taxon>Ramazzottiidae</taxon>
        <taxon>Ramazzottius</taxon>
    </lineage>
</organism>
<comment type="caution">
    <text evidence="1">The sequence shown here is derived from an EMBL/GenBank/DDBJ whole genome shotgun (WGS) entry which is preliminary data.</text>
</comment>
<evidence type="ECO:0000313" key="1">
    <source>
        <dbReference type="EMBL" id="GAU98743.1"/>
    </source>
</evidence>
<gene>
    <name evidence="1" type="primary">RvY_09851-1</name>
    <name evidence="1" type="synonym">RvY_09851.1</name>
    <name evidence="1" type="ORF">RvY_09851</name>
</gene>
<reference evidence="1 2" key="1">
    <citation type="journal article" date="2016" name="Nat. Commun.">
        <title>Extremotolerant tardigrade genome and improved radiotolerance of human cultured cells by tardigrade-unique protein.</title>
        <authorList>
            <person name="Hashimoto T."/>
            <person name="Horikawa D.D."/>
            <person name="Saito Y."/>
            <person name="Kuwahara H."/>
            <person name="Kozuka-Hata H."/>
            <person name="Shin-I T."/>
            <person name="Minakuchi Y."/>
            <person name="Ohishi K."/>
            <person name="Motoyama A."/>
            <person name="Aizu T."/>
            <person name="Enomoto A."/>
            <person name="Kondo K."/>
            <person name="Tanaka S."/>
            <person name="Hara Y."/>
            <person name="Koshikawa S."/>
            <person name="Sagara H."/>
            <person name="Miura T."/>
            <person name="Yokobori S."/>
            <person name="Miyagawa K."/>
            <person name="Suzuki Y."/>
            <person name="Kubo T."/>
            <person name="Oyama M."/>
            <person name="Kohara Y."/>
            <person name="Fujiyama A."/>
            <person name="Arakawa K."/>
            <person name="Katayama T."/>
            <person name="Toyoda A."/>
            <person name="Kunieda T."/>
        </authorList>
    </citation>
    <scope>NUCLEOTIDE SEQUENCE [LARGE SCALE GENOMIC DNA]</scope>
    <source>
        <strain evidence="1 2">YOKOZUNA-1</strain>
    </source>
</reference>
<accession>A0A1D1VIK2</accession>
<protein>
    <submittedName>
        <fullName evidence="1">Uncharacterized protein</fullName>
    </submittedName>
</protein>
<name>A0A1D1VIK2_RAMVA</name>
<dbReference type="EMBL" id="BDGG01000005">
    <property type="protein sequence ID" value="GAU98743.1"/>
    <property type="molecule type" value="Genomic_DNA"/>
</dbReference>
<dbReference type="Proteomes" id="UP000186922">
    <property type="component" value="Unassembled WGS sequence"/>
</dbReference>